<reference evidence="1 2" key="1">
    <citation type="submission" date="2021-06" db="EMBL/GenBank/DDBJ databases">
        <authorList>
            <person name="Palmer J.M."/>
        </authorList>
    </citation>
    <scope>NUCLEOTIDE SEQUENCE [LARGE SCALE GENOMIC DNA]</scope>
    <source>
        <strain evidence="2">if_2019</strain>
        <tissue evidence="1">Muscle</tissue>
    </source>
</reference>
<comment type="caution">
    <text evidence="1">The sequence shown here is derived from an EMBL/GenBank/DDBJ whole genome shotgun (WGS) entry which is preliminary data.</text>
</comment>
<dbReference type="EMBL" id="JAHRIQ010072301">
    <property type="protein sequence ID" value="MEQ2245093.1"/>
    <property type="molecule type" value="Genomic_DNA"/>
</dbReference>
<protein>
    <recommendedName>
        <fullName evidence="3">Secreted protein</fullName>
    </recommendedName>
</protein>
<organism evidence="1 2">
    <name type="scientific">Ilyodon furcidens</name>
    <name type="common">goldbreast splitfin</name>
    <dbReference type="NCBI Taxonomy" id="33524"/>
    <lineage>
        <taxon>Eukaryota</taxon>
        <taxon>Metazoa</taxon>
        <taxon>Chordata</taxon>
        <taxon>Craniata</taxon>
        <taxon>Vertebrata</taxon>
        <taxon>Euteleostomi</taxon>
        <taxon>Actinopterygii</taxon>
        <taxon>Neopterygii</taxon>
        <taxon>Teleostei</taxon>
        <taxon>Neoteleostei</taxon>
        <taxon>Acanthomorphata</taxon>
        <taxon>Ovalentaria</taxon>
        <taxon>Atherinomorphae</taxon>
        <taxon>Cyprinodontiformes</taxon>
        <taxon>Goodeidae</taxon>
        <taxon>Ilyodon</taxon>
    </lineage>
</organism>
<dbReference type="Proteomes" id="UP001482620">
    <property type="component" value="Unassembled WGS sequence"/>
</dbReference>
<keyword evidence="2" id="KW-1185">Reference proteome</keyword>
<name>A0ABV0UMM5_9TELE</name>
<evidence type="ECO:0000313" key="2">
    <source>
        <dbReference type="Proteomes" id="UP001482620"/>
    </source>
</evidence>
<evidence type="ECO:0000313" key="1">
    <source>
        <dbReference type="EMBL" id="MEQ2245093.1"/>
    </source>
</evidence>
<sequence length="143" mass="15935">MSAGIMQKTFLSLRLLLTLRPFPPRETESRRVHYRKCLVRTSELTYLETVNPVPSSRLSGAARAGCPPRLAFIRPPRSVASLTEQHSSACVVGLCPTGSHGERNIHANMRVCKHGVRKCRLLRREGSLKRLEEDLTSTDTGVV</sequence>
<evidence type="ECO:0008006" key="3">
    <source>
        <dbReference type="Google" id="ProtNLM"/>
    </source>
</evidence>
<accession>A0ABV0UMM5</accession>
<proteinExistence type="predicted"/>
<gene>
    <name evidence="1" type="ORF">ILYODFUR_023937</name>
</gene>